<evidence type="ECO:0000256" key="3">
    <source>
        <dbReference type="ARBA" id="ARBA00022741"/>
    </source>
</evidence>
<evidence type="ECO:0000256" key="6">
    <source>
        <dbReference type="ARBA" id="ARBA00055169"/>
    </source>
</evidence>
<evidence type="ECO:0000256" key="5">
    <source>
        <dbReference type="ARBA" id="ARBA00052218"/>
    </source>
</evidence>
<evidence type="ECO:0000256" key="8">
    <source>
        <dbReference type="ARBA" id="ARBA00066884"/>
    </source>
</evidence>
<evidence type="ECO:0000256" key="7">
    <source>
        <dbReference type="ARBA" id="ARBA00063809"/>
    </source>
</evidence>
<sequence length="353" mass="38863">MGTKSPSYHPFPEAEMNRYIRQTTLPQVGESGQQKLLSSRVLVIGAGGLGCAVLPYLAAAGVGTIGIIDGDQIEESNLHRQVLYTPDQLGLYKAKEAATSISKNNPEVEVMVYKEFLTSKNAKEIFPNYDLIIDATDNLFIRYIINDTCIKFGKPFVYGSIHQFQGQVSVFNYEGGPSYRDIFPQENQSVPNCAEAGVLGTTVGLIGMLQANEAIKIILGIGEVLSGKLLIYDLLQNSQQVFEFGKVSSPKKPDISLSFDMILAEEALNGASILLDVREHGEEPQVLFSNILQIPLSVLEKECEKLDPKIEFRIFCQSGIRSRRAAELLSKKGFQNLKLIRGGANDLIQLIDT</sequence>
<dbReference type="PANTHER" id="PTHR10953:SF102">
    <property type="entry name" value="ADENYLYLTRANSFERASE AND SULFURTRANSFERASE MOCS3"/>
    <property type="match status" value="1"/>
</dbReference>
<dbReference type="AlphaFoldDB" id="A0A1N6G9M9"/>
<keyword evidence="15" id="KW-1185">Reference proteome</keyword>
<dbReference type="Gene3D" id="3.40.250.10">
    <property type="entry name" value="Rhodanese-like domain"/>
    <property type="match status" value="1"/>
</dbReference>
<dbReference type="GO" id="GO:0008641">
    <property type="term" value="F:ubiquitin-like modifier activating enzyme activity"/>
    <property type="evidence" value="ECO:0007669"/>
    <property type="project" value="InterPro"/>
</dbReference>
<dbReference type="STRING" id="226505.SAMN05444394_3069"/>
<dbReference type="InterPro" id="IPR001763">
    <property type="entry name" value="Rhodanese-like_dom"/>
</dbReference>
<evidence type="ECO:0000256" key="9">
    <source>
        <dbReference type="ARBA" id="ARBA00073635"/>
    </source>
</evidence>
<proteinExistence type="inferred from homology"/>
<evidence type="ECO:0000256" key="4">
    <source>
        <dbReference type="ARBA" id="ARBA00022840"/>
    </source>
</evidence>
<evidence type="ECO:0000256" key="2">
    <source>
        <dbReference type="ARBA" id="ARBA00022679"/>
    </source>
</evidence>
<dbReference type="Pfam" id="PF00899">
    <property type="entry name" value="ThiF"/>
    <property type="match status" value="1"/>
</dbReference>
<dbReference type="InterPro" id="IPR036873">
    <property type="entry name" value="Rhodanese-like_dom_sf"/>
</dbReference>
<dbReference type="GO" id="GO:0005524">
    <property type="term" value="F:ATP binding"/>
    <property type="evidence" value="ECO:0007669"/>
    <property type="project" value="UniProtKB-KW"/>
</dbReference>
<dbReference type="Gene3D" id="3.40.50.720">
    <property type="entry name" value="NAD(P)-binding Rossmann-like Domain"/>
    <property type="match status" value="1"/>
</dbReference>
<dbReference type="InterPro" id="IPR045886">
    <property type="entry name" value="ThiF/MoeB/HesA"/>
</dbReference>
<comment type="function">
    <text evidence="6">Catalyzes the adenylation by ATP of the carboxyl group of the C-terminal glycine of sulfur carrier protein MoaD.</text>
</comment>
<evidence type="ECO:0000256" key="1">
    <source>
        <dbReference type="ARBA" id="ARBA00009919"/>
    </source>
</evidence>
<evidence type="ECO:0000256" key="10">
    <source>
        <dbReference type="ARBA" id="ARBA00075110"/>
    </source>
</evidence>
<dbReference type="FunFam" id="3.40.50.720:FF:000033">
    <property type="entry name" value="Adenylyltransferase and sulfurtransferase MOCS3"/>
    <property type="match status" value="1"/>
</dbReference>
<dbReference type="CDD" id="cd00757">
    <property type="entry name" value="ThiF_MoeB_HesA_family"/>
    <property type="match status" value="1"/>
</dbReference>
<evidence type="ECO:0000256" key="12">
    <source>
        <dbReference type="ARBA" id="ARBA00078531"/>
    </source>
</evidence>
<organism evidence="14 15">
    <name type="scientific">Algoriphagus halophilus</name>
    <dbReference type="NCBI Taxonomy" id="226505"/>
    <lineage>
        <taxon>Bacteria</taxon>
        <taxon>Pseudomonadati</taxon>
        <taxon>Bacteroidota</taxon>
        <taxon>Cytophagia</taxon>
        <taxon>Cytophagales</taxon>
        <taxon>Cyclobacteriaceae</taxon>
        <taxon>Algoriphagus</taxon>
    </lineage>
</organism>
<evidence type="ECO:0000313" key="15">
    <source>
        <dbReference type="Proteomes" id="UP000185221"/>
    </source>
</evidence>
<comment type="similarity">
    <text evidence="1">Belongs to the HesA/MoeB/ThiF family.</text>
</comment>
<dbReference type="EC" id="2.7.7.80" evidence="8"/>
<comment type="subunit">
    <text evidence="7">Homodimer. Forms a stable heterotetrameric complex of 2 MoeB and 2 MoaD during adenylation of MoaD.</text>
</comment>
<accession>A0A1N6G9M9</accession>
<dbReference type="GO" id="GO:0061605">
    <property type="term" value="F:molybdopterin-synthase adenylyltransferase activity"/>
    <property type="evidence" value="ECO:0007669"/>
    <property type="project" value="UniProtKB-EC"/>
</dbReference>
<keyword evidence="3" id="KW-0547">Nucleotide-binding</keyword>
<dbReference type="EMBL" id="FSRC01000002">
    <property type="protein sequence ID" value="SIO04151.1"/>
    <property type="molecule type" value="Genomic_DNA"/>
</dbReference>
<dbReference type="Pfam" id="PF00581">
    <property type="entry name" value="Rhodanese"/>
    <property type="match status" value="1"/>
</dbReference>
<keyword evidence="2 14" id="KW-0808">Transferase</keyword>
<protein>
    <recommendedName>
        <fullName evidence="9">Molybdopterin-synthase adenylyltransferase</fullName>
        <ecNumber evidence="8">2.7.7.80</ecNumber>
    </recommendedName>
    <alternativeName>
        <fullName evidence="12">MoaD protein adenylase</fullName>
    </alternativeName>
    <alternativeName>
        <fullName evidence="10">Molybdopterin-converting factor subunit 1 adenylase</fullName>
    </alternativeName>
    <alternativeName>
        <fullName evidence="11">Sulfur carrier protein MoaD adenylyltransferase</fullName>
    </alternativeName>
</protein>
<reference evidence="15" key="1">
    <citation type="submission" date="2016-11" db="EMBL/GenBank/DDBJ databases">
        <authorList>
            <person name="Varghese N."/>
            <person name="Submissions S."/>
        </authorList>
    </citation>
    <scope>NUCLEOTIDE SEQUENCE [LARGE SCALE GENOMIC DNA]</scope>
    <source>
        <strain evidence="15">DSM 15292</strain>
    </source>
</reference>
<dbReference type="PROSITE" id="PS50206">
    <property type="entry name" value="RHODANESE_3"/>
    <property type="match status" value="1"/>
</dbReference>
<feature type="domain" description="Rhodanese" evidence="13">
    <location>
        <begin position="268"/>
        <end position="352"/>
    </location>
</feature>
<dbReference type="GO" id="GO:0005829">
    <property type="term" value="C:cytosol"/>
    <property type="evidence" value="ECO:0007669"/>
    <property type="project" value="TreeGrafter"/>
</dbReference>
<evidence type="ECO:0000313" key="14">
    <source>
        <dbReference type="EMBL" id="SIO04151.1"/>
    </source>
</evidence>
<dbReference type="CDD" id="cd00158">
    <property type="entry name" value="RHOD"/>
    <property type="match status" value="1"/>
</dbReference>
<dbReference type="InterPro" id="IPR035985">
    <property type="entry name" value="Ubiquitin-activating_enz"/>
</dbReference>
<evidence type="ECO:0000256" key="11">
    <source>
        <dbReference type="ARBA" id="ARBA00075328"/>
    </source>
</evidence>
<gene>
    <name evidence="14" type="ORF">SAMN05444394_3069</name>
</gene>
<comment type="catalytic activity">
    <reaction evidence="5">
        <text>[molybdopterin-synthase sulfur-carrier protein]-C-terminal Gly-Gly + ATP + H(+) = [molybdopterin-synthase sulfur-carrier protein]-C-terminal Gly-Gly-AMP + diphosphate</text>
        <dbReference type="Rhea" id="RHEA:43616"/>
        <dbReference type="Rhea" id="RHEA-COMP:12159"/>
        <dbReference type="Rhea" id="RHEA-COMP:12202"/>
        <dbReference type="ChEBI" id="CHEBI:15378"/>
        <dbReference type="ChEBI" id="CHEBI:30616"/>
        <dbReference type="ChEBI" id="CHEBI:33019"/>
        <dbReference type="ChEBI" id="CHEBI:90618"/>
        <dbReference type="ChEBI" id="CHEBI:90778"/>
        <dbReference type="EC" id="2.7.7.80"/>
    </reaction>
</comment>
<dbReference type="SUPFAM" id="SSF52821">
    <property type="entry name" value="Rhodanese/Cell cycle control phosphatase"/>
    <property type="match status" value="1"/>
</dbReference>
<dbReference type="GO" id="GO:0004792">
    <property type="term" value="F:thiosulfate-cyanide sulfurtransferase activity"/>
    <property type="evidence" value="ECO:0007669"/>
    <property type="project" value="TreeGrafter"/>
</dbReference>
<dbReference type="InterPro" id="IPR000594">
    <property type="entry name" value="ThiF_NAD_FAD-bd"/>
</dbReference>
<dbReference type="PANTHER" id="PTHR10953">
    <property type="entry name" value="UBIQUITIN-ACTIVATING ENZYME E1"/>
    <property type="match status" value="1"/>
</dbReference>
<keyword evidence="14" id="KW-0548">Nucleotidyltransferase</keyword>
<dbReference type="SUPFAM" id="SSF69572">
    <property type="entry name" value="Activating enzymes of the ubiquitin-like proteins"/>
    <property type="match status" value="1"/>
</dbReference>
<dbReference type="GO" id="GO:0008146">
    <property type="term" value="F:sulfotransferase activity"/>
    <property type="evidence" value="ECO:0007669"/>
    <property type="project" value="TreeGrafter"/>
</dbReference>
<dbReference type="RefSeq" id="WP_234982179.1">
    <property type="nucleotide sequence ID" value="NZ_FSRC01000002.1"/>
</dbReference>
<evidence type="ECO:0000259" key="13">
    <source>
        <dbReference type="PROSITE" id="PS50206"/>
    </source>
</evidence>
<dbReference type="Proteomes" id="UP000185221">
    <property type="component" value="Unassembled WGS sequence"/>
</dbReference>
<name>A0A1N6G9M9_9BACT</name>
<keyword evidence="4" id="KW-0067">ATP-binding</keyword>